<keyword evidence="10" id="KW-0411">Iron-sulfur</keyword>
<dbReference type="RefSeq" id="WP_149425309.1">
    <property type="nucleotide sequence ID" value="NZ_CP022579.1"/>
</dbReference>
<evidence type="ECO:0000256" key="4">
    <source>
        <dbReference type="ARBA" id="ARBA00019403"/>
    </source>
</evidence>
<feature type="domain" description="Uracil-DNA glycosylase-like" evidence="13">
    <location>
        <begin position="109"/>
        <end position="256"/>
    </location>
</feature>
<dbReference type="Pfam" id="PF03167">
    <property type="entry name" value="UDG"/>
    <property type="match status" value="1"/>
</dbReference>
<dbReference type="PANTHER" id="PTHR33693">
    <property type="entry name" value="TYPE-5 URACIL-DNA GLYCOSYLASE"/>
    <property type="match status" value="1"/>
</dbReference>
<evidence type="ECO:0000256" key="9">
    <source>
        <dbReference type="ARBA" id="ARBA00023004"/>
    </source>
</evidence>
<dbReference type="CDD" id="cd10030">
    <property type="entry name" value="UDG-F4_TTUDGA_SPO1dp_like"/>
    <property type="match status" value="1"/>
</dbReference>
<dbReference type="InterPro" id="IPR036895">
    <property type="entry name" value="Uracil-DNA_glycosylase-like_sf"/>
</dbReference>
<dbReference type="NCBIfam" id="TIGR00758">
    <property type="entry name" value="UDG_fam4"/>
    <property type="match status" value="1"/>
</dbReference>
<evidence type="ECO:0000259" key="13">
    <source>
        <dbReference type="SMART" id="SM00986"/>
    </source>
</evidence>
<evidence type="ECO:0000256" key="3">
    <source>
        <dbReference type="ARBA" id="ARBA00012030"/>
    </source>
</evidence>
<dbReference type="KEGG" id="otr:OTERR_14310"/>
<dbReference type="PANTHER" id="PTHR33693:SF1">
    <property type="entry name" value="TYPE-4 URACIL-DNA GLYCOSYLASE"/>
    <property type="match status" value="1"/>
</dbReference>
<sequence>MKPVLLSREALLAEMGISPVWVPRQGDGADTAASPADEATQAALQATPEMAAPAPAAPSRATPPAAARGTGGPATVAEIPPGLSWPELRQTIAACRACGLCEQRTQTVPGVGDEQADWLFIGEGPGADEDAQGEPFVGQAGKLLDAMLAAIDLKRGDDVYIANAVKCRPPGNRTPEPAEMAACRPFLTRQIELLQPKLLVLLGRAAADSVLGLEKPLAALRGRVHEYQGIPVVVTYHPAYLLRNLPEKAKAWEDLLFARRTMAKLKSGG</sequence>
<dbReference type="InterPro" id="IPR005122">
    <property type="entry name" value="Uracil-DNA_glycosylase-like"/>
</dbReference>
<keyword evidence="15" id="KW-1185">Reference proteome</keyword>
<name>A0A5C1E9R8_9RHOO</name>
<evidence type="ECO:0000313" key="15">
    <source>
        <dbReference type="Proteomes" id="UP000323671"/>
    </source>
</evidence>
<keyword evidence="7" id="KW-0227">DNA damage</keyword>
<keyword evidence="8" id="KW-0378">Hydrolase</keyword>
<feature type="compositionally biased region" description="Low complexity" evidence="12">
    <location>
        <begin position="50"/>
        <end position="77"/>
    </location>
</feature>
<comment type="similarity">
    <text evidence="2">Belongs to the uracil-DNA glycosylase (UDG) superfamily. Type 4 (UDGa) family.</text>
</comment>
<evidence type="ECO:0000313" key="14">
    <source>
        <dbReference type="EMBL" id="QEL64907.1"/>
    </source>
</evidence>
<dbReference type="GO" id="GO:0051539">
    <property type="term" value="F:4 iron, 4 sulfur cluster binding"/>
    <property type="evidence" value="ECO:0007669"/>
    <property type="project" value="UniProtKB-KW"/>
</dbReference>
<reference evidence="14 15" key="1">
    <citation type="submission" date="2017-07" db="EMBL/GenBank/DDBJ databases">
        <title>Complete genome sequence of Oryzomicrobium terrae TPP412.</title>
        <authorList>
            <person name="Chiu L.-W."/>
            <person name="Lo K.-J."/>
            <person name="Tsai Y.-M."/>
            <person name="Lin S.-S."/>
            <person name="Kuo C.-H."/>
            <person name="Liu C.-T."/>
        </authorList>
    </citation>
    <scope>NUCLEOTIDE SEQUENCE [LARGE SCALE GENOMIC DNA]</scope>
    <source>
        <strain evidence="14 15">TPP412</strain>
    </source>
</reference>
<evidence type="ECO:0000256" key="6">
    <source>
        <dbReference type="ARBA" id="ARBA00022723"/>
    </source>
</evidence>
<proteinExistence type="inferred from homology"/>
<dbReference type="GO" id="GO:0004844">
    <property type="term" value="F:uracil DNA N-glycosylase activity"/>
    <property type="evidence" value="ECO:0007669"/>
    <property type="project" value="UniProtKB-EC"/>
</dbReference>
<dbReference type="SMART" id="SM00986">
    <property type="entry name" value="UDG"/>
    <property type="match status" value="1"/>
</dbReference>
<organism evidence="14 15">
    <name type="scientific">Oryzomicrobium terrae</name>
    <dbReference type="NCBI Taxonomy" id="1735038"/>
    <lineage>
        <taxon>Bacteria</taxon>
        <taxon>Pseudomonadati</taxon>
        <taxon>Pseudomonadota</taxon>
        <taxon>Betaproteobacteria</taxon>
        <taxon>Rhodocyclales</taxon>
        <taxon>Rhodocyclaceae</taxon>
        <taxon>Oryzomicrobium</taxon>
    </lineage>
</organism>
<keyword evidence="9" id="KW-0408">Iron</keyword>
<dbReference type="EC" id="3.2.2.27" evidence="3"/>
<comment type="catalytic activity">
    <reaction evidence="1">
        <text>Hydrolyzes single-stranded DNA or mismatched double-stranded DNA and polynucleotides, releasing free uracil.</text>
        <dbReference type="EC" id="3.2.2.27"/>
    </reaction>
</comment>
<dbReference type="SUPFAM" id="SSF52141">
    <property type="entry name" value="Uracil-DNA glycosylase-like"/>
    <property type="match status" value="1"/>
</dbReference>
<evidence type="ECO:0000256" key="2">
    <source>
        <dbReference type="ARBA" id="ARBA00006521"/>
    </source>
</evidence>
<protein>
    <recommendedName>
        <fullName evidence="4">Type-4 uracil-DNA glycosylase</fullName>
        <ecNumber evidence="3">3.2.2.27</ecNumber>
    </recommendedName>
</protein>
<dbReference type="Proteomes" id="UP000323671">
    <property type="component" value="Chromosome"/>
</dbReference>
<dbReference type="SMART" id="SM00987">
    <property type="entry name" value="UreE_C"/>
    <property type="match status" value="1"/>
</dbReference>
<evidence type="ECO:0000256" key="11">
    <source>
        <dbReference type="ARBA" id="ARBA00023204"/>
    </source>
</evidence>
<dbReference type="EMBL" id="CP022579">
    <property type="protein sequence ID" value="QEL64907.1"/>
    <property type="molecule type" value="Genomic_DNA"/>
</dbReference>
<gene>
    <name evidence="14" type="primary">dpo</name>
    <name evidence="14" type="ORF">OTERR_14310</name>
</gene>
<dbReference type="GO" id="GO:0006281">
    <property type="term" value="P:DNA repair"/>
    <property type="evidence" value="ECO:0007669"/>
    <property type="project" value="UniProtKB-KW"/>
</dbReference>
<accession>A0A5C1E9R8</accession>
<evidence type="ECO:0000256" key="7">
    <source>
        <dbReference type="ARBA" id="ARBA00022763"/>
    </source>
</evidence>
<dbReference type="InterPro" id="IPR051536">
    <property type="entry name" value="UDG_Type-4/5"/>
</dbReference>
<evidence type="ECO:0000256" key="12">
    <source>
        <dbReference type="SAM" id="MobiDB-lite"/>
    </source>
</evidence>
<dbReference type="InterPro" id="IPR005273">
    <property type="entry name" value="Ura-DNA_glyco_family4"/>
</dbReference>
<dbReference type="Gene3D" id="3.40.470.10">
    <property type="entry name" value="Uracil-DNA glycosylase-like domain"/>
    <property type="match status" value="1"/>
</dbReference>
<keyword evidence="6" id="KW-0479">Metal-binding</keyword>
<dbReference type="AlphaFoldDB" id="A0A5C1E9R8"/>
<evidence type="ECO:0000256" key="10">
    <source>
        <dbReference type="ARBA" id="ARBA00023014"/>
    </source>
</evidence>
<feature type="region of interest" description="Disordered" evidence="12">
    <location>
        <begin position="50"/>
        <end position="78"/>
    </location>
</feature>
<keyword evidence="5" id="KW-0004">4Fe-4S</keyword>
<keyword evidence="11" id="KW-0234">DNA repair</keyword>
<evidence type="ECO:0000256" key="8">
    <source>
        <dbReference type="ARBA" id="ARBA00022801"/>
    </source>
</evidence>
<evidence type="ECO:0000256" key="5">
    <source>
        <dbReference type="ARBA" id="ARBA00022485"/>
    </source>
</evidence>
<evidence type="ECO:0000256" key="1">
    <source>
        <dbReference type="ARBA" id="ARBA00001400"/>
    </source>
</evidence>
<dbReference type="GO" id="GO:0046872">
    <property type="term" value="F:metal ion binding"/>
    <property type="evidence" value="ECO:0007669"/>
    <property type="project" value="UniProtKB-KW"/>
</dbReference>